<keyword evidence="2" id="KW-0285">Flavoprotein</keyword>
<sequence length="410" mass="45150">MVSTWRAGWRVAVVGAGPGGISTAIAMKKAGYDVRVYEKTDEPRPLGGAVLLPVPVLAVLRSYGIDIGDIFGRKTVMRFCNSKGKLRAVLPFNKETEKAFGIEGWLYGTLRPIVFGKMLDAAKVLDPGMLFPSHALTFYEDRGEDVVLHFENGAEVVADLLIGADGIRSVTAAQAFGDLKPFHVGLRAFRAWCEDLPGLSGDVGVVHNARNVQASYYPIQLDGGKPGFAWWVIERSDPKEAPPVDPVAHVRALLSQFAHPMPVVLDHTDLDRMYRWEIYNRPPLQSWSSGRFVGVGDAVHPLSPYGGYGMGMAIEDGYFLARAFAGGDLTDRSVVDRACARYEGERVAGANQYMAFARKLGARLHDSPAPVALLRDFVLDNTWMMQRMLNRQYIALADRMSLALRELHVT</sequence>
<accession>A0A8S1IMK7</accession>
<evidence type="ECO:0000256" key="4">
    <source>
        <dbReference type="ARBA" id="ARBA00023002"/>
    </source>
</evidence>
<dbReference type="AlphaFoldDB" id="A0A8S1IMK7"/>
<comment type="cofactor">
    <cofactor evidence="1">
        <name>FAD</name>
        <dbReference type="ChEBI" id="CHEBI:57692"/>
    </cofactor>
</comment>
<evidence type="ECO:0000256" key="2">
    <source>
        <dbReference type="ARBA" id="ARBA00022630"/>
    </source>
</evidence>
<dbReference type="InterPro" id="IPR002938">
    <property type="entry name" value="FAD-bd"/>
</dbReference>
<keyword evidence="3" id="KW-0274">FAD</keyword>
<dbReference type="PRINTS" id="PR00420">
    <property type="entry name" value="RNGMNOXGNASE"/>
</dbReference>
<dbReference type="Proteomes" id="UP000708148">
    <property type="component" value="Unassembled WGS sequence"/>
</dbReference>
<name>A0A8S1IMK7_9CHLO</name>
<dbReference type="EMBL" id="CAJHUC010000431">
    <property type="protein sequence ID" value="CAD7696099.1"/>
    <property type="molecule type" value="Genomic_DNA"/>
</dbReference>
<proteinExistence type="predicted"/>
<evidence type="ECO:0000259" key="6">
    <source>
        <dbReference type="Pfam" id="PF01494"/>
    </source>
</evidence>
<gene>
    <name evidence="7" type="ORF">OSTQU699_LOCUS1460</name>
</gene>
<evidence type="ECO:0000256" key="5">
    <source>
        <dbReference type="ARBA" id="ARBA00023033"/>
    </source>
</evidence>
<dbReference type="Pfam" id="PF01494">
    <property type="entry name" value="FAD_binding_3"/>
    <property type="match status" value="1"/>
</dbReference>
<keyword evidence="8" id="KW-1185">Reference proteome</keyword>
<comment type="caution">
    <text evidence="7">The sequence shown here is derived from an EMBL/GenBank/DDBJ whole genome shotgun (WGS) entry which is preliminary data.</text>
</comment>
<dbReference type="InterPro" id="IPR050493">
    <property type="entry name" value="FAD-dep_Monooxygenase_BioMet"/>
</dbReference>
<dbReference type="GO" id="GO:0004497">
    <property type="term" value="F:monooxygenase activity"/>
    <property type="evidence" value="ECO:0007669"/>
    <property type="project" value="UniProtKB-KW"/>
</dbReference>
<dbReference type="SUPFAM" id="SSF51905">
    <property type="entry name" value="FAD/NAD(P)-binding domain"/>
    <property type="match status" value="1"/>
</dbReference>
<evidence type="ECO:0000313" key="8">
    <source>
        <dbReference type="Proteomes" id="UP000708148"/>
    </source>
</evidence>
<protein>
    <recommendedName>
        <fullName evidence="6">FAD-binding domain-containing protein</fullName>
    </recommendedName>
</protein>
<evidence type="ECO:0000256" key="1">
    <source>
        <dbReference type="ARBA" id="ARBA00001974"/>
    </source>
</evidence>
<feature type="domain" description="FAD-binding" evidence="6">
    <location>
        <begin position="151"/>
        <end position="354"/>
    </location>
</feature>
<keyword evidence="4" id="KW-0560">Oxidoreductase</keyword>
<reference evidence="7" key="1">
    <citation type="submission" date="2020-12" db="EMBL/GenBank/DDBJ databases">
        <authorList>
            <person name="Iha C."/>
        </authorList>
    </citation>
    <scope>NUCLEOTIDE SEQUENCE</scope>
</reference>
<keyword evidence="5" id="KW-0503">Monooxygenase</keyword>
<evidence type="ECO:0000313" key="7">
    <source>
        <dbReference type="EMBL" id="CAD7696099.1"/>
    </source>
</evidence>
<dbReference type="InterPro" id="IPR036188">
    <property type="entry name" value="FAD/NAD-bd_sf"/>
</dbReference>
<dbReference type="Gene3D" id="3.50.50.60">
    <property type="entry name" value="FAD/NAD(P)-binding domain"/>
    <property type="match status" value="1"/>
</dbReference>
<dbReference type="OrthoDB" id="655030at2759"/>
<organism evidence="7 8">
    <name type="scientific">Ostreobium quekettii</name>
    <dbReference type="NCBI Taxonomy" id="121088"/>
    <lineage>
        <taxon>Eukaryota</taxon>
        <taxon>Viridiplantae</taxon>
        <taxon>Chlorophyta</taxon>
        <taxon>core chlorophytes</taxon>
        <taxon>Ulvophyceae</taxon>
        <taxon>TCBD clade</taxon>
        <taxon>Bryopsidales</taxon>
        <taxon>Ostreobineae</taxon>
        <taxon>Ostreobiaceae</taxon>
        <taxon>Ostreobium</taxon>
    </lineage>
</organism>
<dbReference type="PANTHER" id="PTHR13789:SF318">
    <property type="entry name" value="GERANYLGERANYL DIPHOSPHATE REDUCTASE"/>
    <property type="match status" value="1"/>
</dbReference>
<dbReference type="Pfam" id="PF13450">
    <property type="entry name" value="NAD_binding_8"/>
    <property type="match status" value="1"/>
</dbReference>
<dbReference type="PANTHER" id="PTHR13789">
    <property type="entry name" value="MONOOXYGENASE"/>
    <property type="match status" value="1"/>
</dbReference>
<dbReference type="GO" id="GO:0071949">
    <property type="term" value="F:FAD binding"/>
    <property type="evidence" value="ECO:0007669"/>
    <property type="project" value="InterPro"/>
</dbReference>
<evidence type="ECO:0000256" key="3">
    <source>
        <dbReference type="ARBA" id="ARBA00022827"/>
    </source>
</evidence>